<evidence type="ECO:0000256" key="1">
    <source>
        <dbReference type="SAM" id="MobiDB-lite"/>
    </source>
</evidence>
<feature type="region of interest" description="Disordered" evidence="1">
    <location>
        <begin position="1"/>
        <end position="21"/>
    </location>
</feature>
<organism evidence="2 3">
    <name type="scientific">Brassica cretica</name>
    <name type="common">Mustard</name>
    <dbReference type="NCBI Taxonomy" id="69181"/>
    <lineage>
        <taxon>Eukaryota</taxon>
        <taxon>Viridiplantae</taxon>
        <taxon>Streptophyta</taxon>
        <taxon>Embryophyta</taxon>
        <taxon>Tracheophyta</taxon>
        <taxon>Spermatophyta</taxon>
        <taxon>Magnoliopsida</taxon>
        <taxon>eudicotyledons</taxon>
        <taxon>Gunneridae</taxon>
        <taxon>Pentapetalae</taxon>
        <taxon>rosids</taxon>
        <taxon>malvids</taxon>
        <taxon>Brassicales</taxon>
        <taxon>Brassicaceae</taxon>
        <taxon>Brassiceae</taxon>
        <taxon>Brassica</taxon>
    </lineage>
</organism>
<sequence>MEKPRKPQERRHGTLRRPERWRPTASFVSEKAEERAKYLFGFAQCFSLDKTRRNSIPS</sequence>
<evidence type="ECO:0000313" key="2">
    <source>
        <dbReference type="EMBL" id="KAF2539094.1"/>
    </source>
</evidence>
<proteinExistence type="predicted"/>
<dbReference type="EMBL" id="QGKW02002228">
    <property type="protein sequence ID" value="KAF2539094.1"/>
    <property type="molecule type" value="Genomic_DNA"/>
</dbReference>
<reference evidence="2" key="1">
    <citation type="submission" date="2019-12" db="EMBL/GenBank/DDBJ databases">
        <title>Genome sequencing and annotation of Brassica cretica.</title>
        <authorList>
            <person name="Studholme D.J."/>
            <person name="Sarris P.F."/>
        </authorList>
    </citation>
    <scope>NUCLEOTIDE SEQUENCE</scope>
    <source>
        <strain evidence="2">PFS-001/15</strain>
        <tissue evidence="2">Leaf</tissue>
    </source>
</reference>
<dbReference type="Proteomes" id="UP000712281">
    <property type="component" value="Unassembled WGS sequence"/>
</dbReference>
<evidence type="ECO:0000313" key="3">
    <source>
        <dbReference type="Proteomes" id="UP000712281"/>
    </source>
</evidence>
<accession>A0A8S9G180</accession>
<name>A0A8S9G180_BRACR</name>
<dbReference type="AlphaFoldDB" id="A0A8S9G180"/>
<protein>
    <submittedName>
        <fullName evidence="2">Uncharacterized protein</fullName>
    </submittedName>
</protein>
<comment type="caution">
    <text evidence="2">The sequence shown here is derived from an EMBL/GenBank/DDBJ whole genome shotgun (WGS) entry which is preliminary data.</text>
</comment>
<gene>
    <name evidence="2" type="ORF">F2Q68_00019651</name>
</gene>